<dbReference type="KEGG" id="lrs:PX52LOC_00372"/>
<dbReference type="RefSeq" id="WP_149108480.1">
    <property type="nucleotide sequence ID" value="NZ_CP042425.1"/>
</dbReference>
<dbReference type="OrthoDB" id="267414at2"/>
<dbReference type="Proteomes" id="UP000324974">
    <property type="component" value="Chromosome"/>
</dbReference>
<dbReference type="Pfam" id="PF13432">
    <property type="entry name" value="TPR_16"/>
    <property type="match status" value="1"/>
</dbReference>
<sequence>MTPRVSLILLAGVAAVVGLGFLIGRPAPPPAPPSSAPSADDLSQAEAQAREAFARAPNDGPAALRLARILRLRGNYPEAQLALGQAGRLGVPENDGRKEAVLLLTTGDWPPQVEGMFQRVVRDNPTDAEVLLAVGKAYATKGRTVEAEKVLSQLVALDPNRLEWRYARGEARMKAGDYEAAIQDLRPVVQAEPANYSARLFLANSLLGDAQMAEAETHLIVCRDVHPAAADPLIGLGKCAIEKNDLDKAENLLQRASQLEPFSVFALQELASLALLRQRTADAIAVLDRIVTLDPDNRTAHFQLAQSLLAVGRRDDSRKHELRYQELDRREEERLLIRRGGMR</sequence>
<feature type="repeat" description="TPR" evidence="1">
    <location>
        <begin position="162"/>
        <end position="195"/>
    </location>
</feature>
<gene>
    <name evidence="2" type="ORF">PX52LOC_00372</name>
</gene>
<dbReference type="SMART" id="SM00028">
    <property type="entry name" value="TPR"/>
    <property type="match status" value="4"/>
</dbReference>
<dbReference type="InterPro" id="IPR011990">
    <property type="entry name" value="TPR-like_helical_dom_sf"/>
</dbReference>
<dbReference type="EMBL" id="CP042425">
    <property type="protein sequence ID" value="QEL13514.1"/>
    <property type="molecule type" value="Genomic_DNA"/>
</dbReference>
<keyword evidence="1" id="KW-0802">TPR repeat</keyword>
<organism evidence="2 3">
    <name type="scientific">Limnoglobus roseus</name>
    <dbReference type="NCBI Taxonomy" id="2598579"/>
    <lineage>
        <taxon>Bacteria</taxon>
        <taxon>Pseudomonadati</taxon>
        <taxon>Planctomycetota</taxon>
        <taxon>Planctomycetia</taxon>
        <taxon>Gemmatales</taxon>
        <taxon>Gemmataceae</taxon>
        <taxon>Limnoglobus</taxon>
    </lineage>
</organism>
<name>A0A5C1A8N6_9BACT</name>
<evidence type="ECO:0000256" key="1">
    <source>
        <dbReference type="PROSITE-ProRule" id="PRU00339"/>
    </source>
</evidence>
<reference evidence="3" key="1">
    <citation type="submission" date="2019-08" db="EMBL/GenBank/DDBJ databases">
        <title>Limnoglobus roseus gen. nov., sp. nov., a novel freshwater planctomycete with a giant genome from the family Gemmataceae.</title>
        <authorList>
            <person name="Kulichevskaya I.S."/>
            <person name="Naumoff D.G."/>
            <person name="Miroshnikov K."/>
            <person name="Ivanova A."/>
            <person name="Philippov D.A."/>
            <person name="Hakobyan A."/>
            <person name="Rijpstra I.C."/>
            <person name="Sinninghe Damste J.S."/>
            <person name="Liesack W."/>
            <person name="Dedysh S.N."/>
        </authorList>
    </citation>
    <scope>NUCLEOTIDE SEQUENCE [LARGE SCALE GENOMIC DNA]</scope>
    <source>
        <strain evidence="3">PX52</strain>
    </source>
</reference>
<proteinExistence type="predicted"/>
<keyword evidence="3" id="KW-1185">Reference proteome</keyword>
<feature type="repeat" description="TPR" evidence="1">
    <location>
        <begin position="128"/>
        <end position="161"/>
    </location>
</feature>
<dbReference type="PANTHER" id="PTHR12558">
    <property type="entry name" value="CELL DIVISION CYCLE 16,23,27"/>
    <property type="match status" value="1"/>
</dbReference>
<protein>
    <submittedName>
        <fullName evidence="2">Uncharacterized protein</fullName>
    </submittedName>
</protein>
<dbReference type="SUPFAM" id="SSF48452">
    <property type="entry name" value="TPR-like"/>
    <property type="match status" value="1"/>
</dbReference>
<evidence type="ECO:0000313" key="3">
    <source>
        <dbReference type="Proteomes" id="UP000324974"/>
    </source>
</evidence>
<dbReference type="AlphaFoldDB" id="A0A5C1A8N6"/>
<accession>A0A5C1A8N6</accession>
<dbReference type="Pfam" id="PF14559">
    <property type="entry name" value="TPR_19"/>
    <property type="match status" value="2"/>
</dbReference>
<dbReference type="InterPro" id="IPR019734">
    <property type="entry name" value="TPR_rpt"/>
</dbReference>
<feature type="repeat" description="TPR" evidence="1">
    <location>
        <begin position="230"/>
        <end position="263"/>
    </location>
</feature>
<evidence type="ECO:0000313" key="2">
    <source>
        <dbReference type="EMBL" id="QEL13514.1"/>
    </source>
</evidence>
<dbReference type="Gene3D" id="1.25.40.10">
    <property type="entry name" value="Tetratricopeptide repeat domain"/>
    <property type="match status" value="1"/>
</dbReference>
<dbReference type="PROSITE" id="PS50005">
    <property type="entry name" value="TPR"/>
    <property type="match status" value="3"/>
</dbReference>
<dbReference type="PANTHER" id="PTHR12558:SF13">
    <property type="entry name" value="CELL DIVISION CYCLE PROTEIN 27 HOMOLOG"/>
    <property type="match status" value="1"/>
</dbReference>